<keyword evidence="18" id="KW-1185">Reference proteome</keyword>
<evidence type="ECO:0000256" key="13">
    <source>
        <dbReference type="ARBA" id="ARBA00023136"/>
    </source>
</evidence>
<organism evidence="17 18">
    <name type="scientific">Noviherbaspirillum denitrificans</name>
    <dbReference type="NCBI Taxonomy" id="1968433"/>
    <lineage>
        <taxon>Bacteria</taxon>
        <taxon>Pseudomonadati</taxon>
        <taxon>Pseudomonadota</taxon>
        <taxon>Betaproteobacteria</taxon>
        <taxon>Burkholderiales</taxon>
        <taxon>Oxalobacteraceae</taxon>
        <taxon>Noviherbaspirillum</taxon>
    </lineage>
</organism>
<feature type="transmembrane region" description="Helical" evidence="15">
    <location>
        <begin position="365"/>
        <end position="391"/>
    </location>
</feature>
<feature type="transmembrane region" description="Helical" evidence="15">
    <location>
        <begin position="231"/>
        <end position="251"/>
    </location>
</feature>
<dbReference type="AlphaFoldDB" id="A0A254TPW8"/>
<dbReference type="Pfam" id="PF07664">
    <property type="entry name" value="FeoB_C"/>
    <property type="match status" value="1"/>
</dbReference>
<evidence type="ECO:0000256" key="2">
    <source>
        <dbReference type="ARBA" id="ARBA00022371"/>
    </source>
</evidence>
<keyword evidence="12" id="KW-0342">GTP-binding</keyword>
<dbReference type="RefSeq" id="WP_088708612.1">
    <property type="nucleotide sequence ID" value="NZ_LSTO01000001.1"/>
</dbReference>
<dbReference type="InterPro" id="IPR027417">
    <property type="entry name" value="P-loop_NTPase"/>
</dbReference>
<dbReference type="FunFam" id="3.40.50.300:FF:000426">
    <property type="entry name" value="Ferrous iron transport protein B"/>
    <property type="match status" value="1"/>
</dbReference>
<keyword evidence="3" id="KW-0813">Transport</keyword>
<evidence type="ECO:0000256" key="12">
    <source>
        <dbReference type="ARBA" id="ARBA00023134"/>
    </source>
</evidence>
<reference evidence="17 18" key="1">
    <citation type="submission" date="2016-02" db="EMBL/GenBank/DDBJ databases">
        <authorList>
            <person name="Wen L."/>
            <person name="He K."/>
            <person name="Yang H."/>
        </authorList>
    </citation>
    <scope>NUCLEOTIDE SEQUENCE [LARGE SCALE GENOMIC DNA]</scope>
    <source>
        <strain evidence="17 18">TSA40</strain>
    </source>
</reference>
<dbReference type="Gene3D" id="3.40.50.300">
    <property type="entry name" value="P-loop containing nucleotide triphosphate hydrolases"/>
    <property type="match status" value="1"/>
</dbReference>
<keyword evidence="10" id="KW-0408">Iron</keyword>
<keyword evidence="6" id="KW-0997">Cell inner membrane</keyword>
<dbReference type="PANTHER" id="PTHR43185:SF1">
    <property type="entry name" value="FE(2+) TRANSPORTER FEOB"/>
    <property type="match status" value="1"/>
</dbReference>
<name>A0A254TPW8_9BURK</name>
<dbReference type="GO" id="GO:0015093">
    <property type="term" value="F:ferrous iron transmembrane transporter activity"/>
    <property type="evidence" value="ECO:0007669"/>
    <property type="project" value="InterPro"/>
</dbReference>
<evidence type="ECO:0000256" key="10">
    <source>
        <dbReference type="ARBA" id="ARBA00023004"/>
    </source>
</evidence>
<evidence type="ECO:0000259" key="16">
    <source>
        <dbReference type="PROSITE" id="PS51711"/>
    </source>
</evidence>
<feature type="transmembrane region" description="Helical" evidence="15">
    <location>
        <begin position="595"/>
        <end position="617"/>
    </location>
</feature>
<keyword evidence="9 15" id="KW-1133">Transmembrane helix</keyword>
<sequence>MQPAQPLRLALVGNPNCGKTALFNRLTGARQKVANYAGVTVERKEGHFTSAASGRAFQVVDLPGAYSLNAMTPDEAITRDVLFGKQADEVLPDVIVLVADATNLKLNLRLVLEVLRLGRPTVLALNMMDVARKRGVVIDTARLQQELDIPVIETVAVKPGGGEALVAQLDRLAVEPQRARSAAGSRFNDGNGDKLEATQREVRRILDAVIRHEGQAHTANDRIDAVVLHPVLGYALLAAVLFLIFQAVFSWSEAPMNFIKESIAALGAIVNAQLPEGPARSLLVDGIIAGAGSVLVFLPQILVLFFFILILEESGYLPRAAFLLDRLMGSVGLSGRAFIPLLSSFACAIPGIMATRTIQNPRDRLATIMIAPLMTCSARLPVYALVIGAFIPDRTVGIFNLQGLVLFALYVTGIISAMAVAWIFNLAKGKGRYQPLMLELPNYHLPNLRNLAIGLWERARIFMTRVGTIILSMMILIWFLSSFPAAPEGATGAAIQYSLAGQIGHLLQPLFEPIGFNWQISIALIPGLAAREVAVGALGTVYALSATGEELATTLTPMIASTWSLPTALSLLAWYVFAPQCISTLSTVCRETGSWLPVLAMTAYMFTLAYLASFITFQVSRMLLGGA</sequence>
<dbReference type="Pfam" id="PF07670">
    <property type="entry name" value="Gate"/>
    <property type="match status" value="2"/>
</dbReference>
<dbReference type="PROSITE" id="PS51711">
    <property type="entry name" value="G_FEOB"/>
    <property type="match status" value="1"/>
</dbReference>
<evidence type="ECO:0000313" key="18">
    <source>
        <dbReference type="Proteomes" id="UP000197535"/>
    </source>
</evidence>
<feature type="transmembrane region" description="Helical" evidence="15">
    <location>
        <begin position="462"/>
        <end position="480"/>
    </location>
</feature>
<dbReference type="GO" id="GO:0005886">
    <property type="term" value="C:plasma membrane"/>
    <property type="evidence" value="ECO:0007669"/>
    <property type="project" value="UniProtKB-SubCell"/>
</dbReference>
<evidence type="ECO:0000256" key="7">
    <source>
        <dbReference type="ARBA" id="ARBA00022692"/>
    </source>
</evidence>
<evidence type="ECO:0000256" key="14">
    <source>
        <dbReference type="ARBA" id="ARBA00031200"/>
    </source>
</evidence>
<evidence type="ECO:0000256" key="6">
    <source>
        <dbReference type="ARBA" id="ARBA00022519"/>
    </source>
</evidence>
<evidence type="ECO:0000256" key="3">
    <source>
        <dbReference type="ARBA" id="ARBA00022448"/>
    </source>
</evidence>
<keyword evidence="11" id="KW-0406">Ion transport</keyword>
<accession>A0A254TPW8</accession>
<dbReference type="OrthoDB" id="9809127at2"/>
<gene>
    <name evidence="17" type="ORF">AYR66_22010</name>
</gene>
<keyword evidence="7 15" id="KW-0812">Transmembrane</keyword>
<comment type="subcellular location">
    <subcellularLocation>
        <location evidence="1">Cell inner membrane</location>
        <topology evidence="1">Multi-pass membrane protein</topology>
    </subcellularLocation>
</comment>
<evidence type="ECO:0000256" key="11">
    <source>
        <dbReference type="ARBA" id="ARBA00023065"/>
    </source>
</evidence>
<dbReference type="EMBL" id="LSTO01000001">
    <property type="protein sequence ID" value="OWW21768.1"/>
    <property type="molecule type" value="Genomic_DNA"/>
</dbReference>
<proteinExistence type="predicted"/>
<keyword evidence="5" id="KW-0410">Iron transport</keyword>
<feature type="transmembrane region" description="Helical" evidence="15">
    <location>
        <begin position="287"/>
        <end position="311"/>
    </location>
</feature>
<evidence type="ECO:0000256" key="5">
    <source>
        <dbReference type="ARBA" id="ARBA00022496"/>
    </source>
</evidence>
<protein>
    <recommendedName>
        <fullName evidence="2">Fe(2+) transporter FeoB</fullName>
    </recommendedName>
    <alternativeName>
        <fullName evidence="14">Ferrous iron transport protein B</fullName>
    </alternativeName>
</protein>
<evidence type="ECO:0000256" key="1">
    <source>
        <dbReference type="ARBA" id="ARBA00004429"/>
    </source>
</evidence>
<dbReference type="InterPro" id="IPR006073">
    <property type="entry name" value="GTP-bd"/>
</dbReference>
<keyword evidence="8" id="KW-0547">Nucleotide-binding</keyword>
<dbReference type="PRINTS" id="PR00326">
    <property type="entry name" value="GTP1OBG"/>
</dbReference>
<keyword evidence="4" id="KW-1003">Cell membrane</keyword>
<feature type="transmembrane region" description="Helical" evidence="15">
    <location>
        <begin position="331"/>
        <end position="353"/>
    </location>
</feature>
<evidence type="ECO:0000313" key="17">
    <source>
        <dbReference type="EMBL" id="OWW21768.1"/>
    </source>
</evidence>
<dbReference type="Proteomes" id="UP000197535">
    <property type="component" value="Unassembled WGS sequence"/>
</dbReference>
<evidence type="ECO:0000256" key="9">
    <source>
        <dbReference type="ARBA" id="ARBA00022989"/>
    </source>
</evidence>
<evidence type="ECO:0000256" key="4">
    <source>
        <dbReference type="ARBA" id="ARBA00022475"/>
    </source>
</evidence>
<evidence type="ECO:0000256" key="15">
    <source>
        <dbReference type="SAM" id="Phobius"/>
    </source>
</evidence>
<dbReference type="SUPFAM" id="SSF52540">
    <property type="entry name" value="P-loop containing nucleoside triphosphate hydrolases"/>
    <property type="match status" value="1"/>
</dbReference>
<dbReference type="InterPro" id="IPR011642">
    <property type="entry name" value="Gate_dom"/>
</dbReference>
<dbReference type="InterPro" id="IPR011640">
    <property type="entry name" value="Fe2_transport_prot_B_C"/>
</dbReference>
<comment type="caution">
    <text evidence="17">The sequence shown here is derived from an EMBL/GenBank/DDBJ whole genome shotgun (WGS) entry which is preliminary data.</text>
</comment>
<evidence type="ECO:0000256" key="8">
    <source>
        <dbReference type="ARBA" id="ARBA00022741"/>
    </source>
</evidence>
<dbReference type="InterPro" id="IPR030389">
    <property type="entry name" value="G_FEOB_dom"/>
</dbReference>
<feature type="domain" description="FeoB-type G" evidence="16">
    <location>
        <begin position="6"/>
        <end position="175"/>
    </location>
</feature>
<feature type="transmembrane region" description="Helical" evidence="15">
    <location>
        <begin position="403"/>
        <end position="427"/>
    </location>
</feature>
<dbReference type="InterPro" id="IPR050860">
    <property type="entry name" value="FeoB_GTPase"/>
</dbReference>
<dbReference type="PANTHER" id="PTHR43185">
    <property type="entry name" value="FERROUS IRON TRANSPORT PROTEIN B"/>
    <property type="match status" value="1"/>
</dbReference>
<feature type="transmembrane region" description="Helical" evidence="15">
    <location>
        <begin position="551"/>
        <end position="575"/>
    </location>
</feature>
<dbReference type="Pfam" id="PF02421">
    <property type="entry name" value="FeoB_N"/>
    <property type="match status" value="1"/>
</dbReference>
<dbReference type="GO" id="GO:0005525">
    <property type="term" value="F:GTP binding"/>
    <property type="evidence" value="ECO:0007669"/>
    <property type="project" value="UniProtKB-KW"/>
</dbReference>
<dbReference type="CDD" id="cd01879">
    <property type="entry name" value="FeoB"/>
    <property type="match status" value="1"/>
</dbReference>
<keyword evidence="13 15" id="KW-0472">Membrane</keyword>